<evidence type="ECO:0000313" key="3">
    <source>
        <dbReference type="Proteomes" id="UP001497522"/>
    </source>
</evidence>
<evidence type="ECO:0000313" key="2">
    <source>
        <dbReference type="EMBL" id="CAK9877538.1"/>
    </source>
</evidence>
<keyword evidence="1" id="KW-1133">Transmembrane helix</keyword>
<sequence>MQEEKVFDQSSEKPIIFFCIAARRNKSQVKKLYYYHLLSFSSVVVVKLSSVCRVLVVLIHPLNLCLMLFSFSLSLSLSFSPTAMQEEIFLLLFLYLSFFLLLPQCSDRTAATPPKFVINTYISDFTGASELHTRTNQRKRKRLGRGRVYRHTGLALMNQASRYNA</sequence>
<dbReference type="EMBL" id="OZ023707">
    <property type="protein sequence ID" value="CAK9877538.1"/>
    <property type="molecule type" value="Genomic_DNA"/>
</dbReference>
<keyword evidence="1" id="KW-0472">Membrane</keyword>
<organism evidence="2 3">
    <name type="scientific">Sphagnum jensenii</name>
    <dbReference type="NCBI Taxonomy" id="128206"/>
    <lineage>
        <taxon>Eukaryota</taxon>
        <taxon>Viridiplantae</taxon>
        <taxon>Streptophyta</taxon>
        <taxon>Embryophyta</taxon>
        <taxon>Bryophyta</taxon>
        <taxon>Sphagnophytina</taxon>
        <taxon>Sphagnopsida</taxon>
        <taxon>Sphagnales</taxon>
        <taxon>Sphagnaceae</taxon>
        <taxon>Sphagnum</taxon>
    </lineage>
</organism>
<protein>
    <submittedName>
        <fullName evidence="2">Uncharacterized protein</fullName>
    </submittedName>
</protein>
<name>A0ABP1BNF6_9BRYO</name>
<dbReference type="Proteomes" id="UP001497522">
    <property type="component" value="Chromosome 6"/>
</dbReference>
<reference evidence="2" key="1">
    <citation type="submission" date="2024-03" db="EMBL/GenBank/DDBJ databases">
        <authorList>
            <consortium name="ELIXIR-Norway"/>
            <consortium name="Elixir Norway"/>
        </authorList>
    </citation>
    <scope>NUCLEOTIDE SEQUENCE</scope>
</reference>
<proteinExistence type="predicted"/>
<feature type="transmembrane region" description="Helical" evidence="1">
    <location>
        <begin position="88"/>
        <end position="104"/>
    </location>
</feature>
<keyword evidence="3" id="KW-1185">Reference proteome</keyword>
<keyword evidence="1" id="KW-0812">Transmembrane</keyword>
<feature type="transmembrane region" description="Helical" evidence="1">
    <location>
        <begin position="55"/>
        <end position="76"/>
    </location>
</feature>
<accession>A0ABP1BNF6</accession>
<evidence type="ECO:0000256" key="1">
    <source>
        <dbReference type="SAM" id="Phobius"/>
    </source>
</evidence>
<gene>
    <name evidence="2" type="ORF">CSSPJE1EN2_LOCUS19363</name>
</gene>